<feature type="compositionally biased region" description="Polar residues" evidence="1">
    <location>
        <begin position="206"/>
        <end position="219"/>
    </location>
</feature>
<dbReference type="InterPro" id="IPR036339">
    <property type="entry name" value="PUB-like_dom_sf"/>
</dbReference>
<feature type="compositionally biased region" description="Basic and acidic residues" evidence="1">
    <location>
        <begin position="31"/>
        <end position="41"/>
    </location>
</feature>
<dbReference type="Proteomes" id="UP000218334">
    <property type="component" value="Unassembled WGS sequence"/>
</dbReference>
<evidence type="ECO:0000256" key="1">
    <source>
        <dbReference type="SAM" id="MobiDB-lite"/>
    </source>
</evidence>
<protein>
    <recommendedName>
        <fullName evidence="2">PUB domain-containing protein</fullName>
    </recommendedName>
</protein>
<dbReference type="SUPFAM" id="SSF143503">
    <property type="entry name" value="PUG domain-like"/>
    <property type="match status" value="1"/>
</dbReference>
<reference evidence="4" key="1">
    <citation type="journal article" date="2017" name="Nat. Ecol. Evol.">
        <title>Genome expansion and lineage-specific genetic innovations in the forest pathogenic fungi Armillaria.</title>
        <authorList>
            <person name="Sipos G."/>
            <person name="Prasanna A.N."/>
            <person name="Walter M.C."/>
            <person name="O'Connor E."/>
            <person name="Balint B."/>
            <person name="Krizsan K."/>
            <person name="Kiss B."/>
            <person name="Hess J."/>
            <person name="Varga T."/>
            <person name="Slot J."/>
            <person name="Riley R."/>
            <person name="Boka B."/>
            <person name="Rigling D."/>
            <person name="Barry K."/>
            <person name="Lee J."/>
            <person name="Mihaltcheva S."/>
            <person name="LaButti K."/>
            <person name="Lipzen A."/>
            <person name="Waldron R."/>
            <person name="Moloney N.M."/>
            <person name="Sperisen C."/>
            <person name="Kredics L."/>
            <person name="Vagvoelgyi C."/>
            <person name="Patrignani A."/>
            <person name="Fitzpatrick D."/>
            <person name="Nagy I."/>
            <person name="Doyle S."/>
            <person name="Anderson J.B."/>
            <person name="Grigoriev I.V."/>
            <person name="Gueldener U."/>
            <person name="Muensterkoetter M."/>
            <person name="Nagy L.G."/>
        </authorList>
    </citation>
    <scope>NUCLEOTIDE SEQUENCE [LARGE SCALE GENOMIC DNA]</scope>
    <source>
        <strain evidence="4">28-4</strain>
    </source>
</reference>
<name>A0A2H3BHH9_9AGAR</name>
<feature type="domain" description="PUB" evidence="2">
    <location>
        <begin position="74"/>
        <end position="133"/>
    </location>
</feature>
<dbReference type="AlphaFoldDB" id="A0A2H3BHH9"/>
<evidence type="ECO:0000259" key="2">
    <source>
        <dbReference type="Pfam" id="PF09409"/>
    </source>
</evidence>
<keyword evidence="4" id="KW-1185">Reference proteome</keyword>
<dbReference type="STRING" id="1076256.A0A2H3BHH9"/>
<gene>
    <name evidence="3" type="ORF">ARMSODRAFT_1087398</name>
</gene>
<dbReference type="Gene3D" id="1.20.58.2190">
    <property type="match status" value="1"/>
</dbReference>
<dbReference type="EMBL" id="KZ293445">
    <property type="protein sequence ID" value="PBK65498.1"/>
    <property type="molecule type" value="Genomic_DNA"/>
</dbReference>
<dbReference type="Pfam" id="PF09409">
    <property type="entry name" value="PUB"/>
    <property type="match status" value="1"/>
</dbReference>
<accession>A0A2H3BHH9</accession>
<sequence length="277" mass="31684">MSKVNLQLRDAVLQAAQRRSEGQSPASSPVTRDDPSFTDFDKGYQMRTELRRMIDVGILGMVNDHEASKEGVVSLKTLLRLANKIIDNPDKEKYQRFKINNPTIKKDIMQPKGVLEFAIKMGFRQQKVIDLETYRVFIPRYRDDLVLCASLLKKAIDREHLRLDEGLKLARENEEKEEQRATAMKRFVDDRKKRDENDRRERDARQSSNVVSADSGTSNDDQETVPEINCSPIEVRLVVLNDDQDGQKPEVDVHNAVELGTERCAQSSNPDIGRISD</sequence>
<evidence type="ECO:0000313" key="4">
    <source>
        <dbReference type="Proteomes" id="UP000218334"/>
    </source>
</evidence>
<dbReference type="CDD" id="cd09212">
    <property type="entry name" value="PUB"/>
    <property type="match status" value="1"/>
</dbReference>
<feature type="region of interest" description="Disordered" evidence="1">
    <location>
        <begin position="173"/>
        <end position="228"/>
    </location>
</feature>
<evidence type="ECO:0000313" key="3">
    <source>
        <dbReference type="EMBL" id="PBK65498.1"/>
    </source>
</evidence>
<organism evidence="3 4">
    <name type="scientific">Armillaria solidipes</name>
    <dbReference type="NCBI Taxonomy" id="1076256"/>
    <lineage>
        <taxon>Eukaryota</taxon>
        <taxon>Fungi</taxon>
        <taxon>Dikarya</taxon>
        <taxon>Basidiomycota</taxon>
        <taxon>Agaricomycotina</taxon>
        <taxon>Agaricomycetes</taxon>
        <taxon>Agaricomycetidae</taxon>
        <taxon>Agaricales</taxon>
        <taxon>Marasmiineae</taxon>
        <taxon>Physalacriaceae</taxon>
        <taxon>Armillaria</taxon>
    </lineage>
</organism>
<proteinExistence type="predicted"/>
<dbReference type="InterPro" id="IPR018997">
    <property type="entry name" value="PUB_domain"/>
</dbReference>
<feature type="region of interest" description="Disordered" evidence="1">
    <location>
        <begin position="15"/>
        <end position="41"/>
    </location>
</feature>
<feature type="compositionally biased region" description="Basic and acidic residues" evidence="1">
    <location>
        <begin position="173"/>
        <end position="205"/>
    </location>
</feature>